<dbReference type="EMBL" id="JAJA02000001">
    <property type="protein sequence ID" value="KWS02971.1"/>
    <property type="molecule type" value="Genomic_DNA"/>
</dbReference>
<dbReference type="OrthoDB" id="6706661at2"/>
<organism evidence="1 2">
    <name type="scientific">Lysobacter capsici AZ78</name>
    <dbReference type="NCBI Taxonomy" id="1444315"/>
    <lineage>
        <taxon>Bacteria</taxon>
        <taxon>Pseudomonadati</taxon>
        <taxon>Pseudomonadota</taxon>
        <taxon>Gammaproteobacteria</taxon>
        <taxon>Lysobacterales</taxon>
        <taxon>Lysobacteraceae</taxon>
        <taxon>Lysobacter</taxon>
    </lineage>
</organism>
<dbReference type="AlphaFoldDB" id="A0A108U5L0"/>
<name>A0A108U5L0_9GAMM</name>
<keyword evidence="2" id="KW-1185">Reference proteome</keyword>
<reference evidence="1 2" key="1">
    <citation type="journal article" date="2014" name="Genome Announc.">
        <title>Draft Genome Sequence of Lysobacter capsici AZ78, a Bacterium Antagonistic to Plant-Pathogenic Oomycetes.</title>
        <authorList>
            <person name="Puopolo G."/>
            <person name="Sonego P."/>
            <person name="Engelen K."/>
            <person name="Pertot I."/>
        </authorList>
    </citation>
    <scope>NUCLEOTIDE SEQUENCE [LARGE SCALE GENOMIC DNA]</scope>
    <source>
        <strain evidence="1 2">AZ78</strain>
    </source>
</reference>
<evidence type="ECO:0000313" key="2">
    <source>
        <dbReference type="Proteomes" id="UP000023435"/>
    </source>
</evidence>
<accession>A0A108U5L0</accession>
<sequence>MLSLIARLLLLAGVALLAAGFYYDGERPAPGALSPSVLQDPVQTPTSLPAFPAQAGDVDYEITPVAEYDISGLIVSWHDSETWWDREHEQSRDYLNVADLCMVWGANAADGAYEVMDFSNGQWVCYISYSDVDRVGPAHVRAISNNHILTDNEDVARQIRGLKVGDQVRLRGQLASYSHHSGFDFQRGTSTHRDDQGNGACETLFVREVQLLQAAPAWPRNLRWFGALLLLAGLIGWYRAPFGERQH</sequence>
<proteinExistence type="predicted"/>
<dbReference type="RefSeq" id="WP_051547385.1">
    <property type="nucleotide sequence ID" value="NZ_JAJA02000001.1"/>
</dbReference>
<protein>
    <submittedName>
        <fullName evidence="1">Uncharacterized protein</fullName>
    </submittedName>
</protein>
<evidence type="ECO:0000313" key="1">
    <source>
        <dbReference type="EMBL" id="KWS02971.1"/>
    </source>
</evidence>
<gene>
    <name evidence="1" type="ORF">AZ78_0517</name>
</gene>
<comment type="caution">
    <text evidence="1">The sequence shown here is derived from an EMBL/GenBank/DDBJ whole genome shotgun (WGS) entry which is preliminary data.</text>
</comment>
<dbReference type="Proteomes" id="UP000023435">
    <property type="component" value="Unassembled WGS sequence"/>
</dbReference>